<dbReference type="InterPro" id="IPR011050">
    <property type="entry name" value="Pectin_lyase_fold/virulence"/>
</dbReference>
<dbReference type="PANTHER" id="PTHR11319:SF35">
    <property type="entry name" value="OUTER MEMBRANE PROTEIN PMPC-RELATED"/>
    <property type="match status" value="1"/>
</dbReference>
<protein>
    <recommendedName>
        <fullName evidence="2">Right handed beta helix domain-containing protein</fullName>
    </recommendedName>
</protein>
<keyword evidence="1" id="KW-0472">Membrane</keyword>
<keyword evidence="1" id="KW-1133">Transmembrane helix</keyword>
<dbReference type="AlphaFoldDB" id="A0A383V8L5"/>
<evidence type="ECO:0000313" key="3">
    <source>
        <dbReference type="EMBL" id="SZX61511.1"/>
    </source>
</evidence>
<accession>A0A383V8L5</accession>
<dbReference type="PANTHER" id="PTHR11319">
    <property type="entry name" value="G PROTEIN-COUPLED RECEPTOR-RELATED"/>
    <property type="match status" value="1"/>
</dbReference>
<sequence>MGCQAELGGAVVAEDSSRLNVHRSTFADNNASYGGVVLARGLSRVSMNECQFEGNTADKRGGVLQAQDSTQVFQNCTLSNSSSETGGAVGAWENTSVAIHDSRIEFSKASDLGGGLYFDGNSSSYLSHLLMVNNSAEASGGSLAVFGSAKQPPGQYNITFKALDFTEVPPAVLSLRVRSCVAGEVAPSPDTCQVCLPGSYSLHPSQQACQPCPPAGADCPGGAAILPLPGWWHSAADSAQMHRCPNAEQQERTPPAELIRCLVLYGQRMLIVASLSIDWPATIAYPLRVLAWVWSSSSPETLSADCVLPASSSFPRAAQRVVFYLSMPAAMLLALLLLEMLLHARRPGTAHKLLPRLGSSAMVVLFFLPSLLRTLFGLFACIPLDQPAAWPYEATAVGSFWVYDTHSACFGTRWHRILAFGLGVPLVALLCVGIPAVTIHVTVSNRTLLDDAGFRRRWGFLTQAYRPKFC</sequence>
<dbReference type="EMBL" id="FNXT01000150">
    <property type="protein sequence ID" value="SZX61511.1"/>
    <property type="molecule type" value="Genomic_DNA"/>
</dbReference>
<reference evidence="3 4" key="1">
    <citation type="submission" date="2016-10" db="EMBL/GenBank/DDBJ databases">
        <authorList>
            <person name="Cai Z."/>
        </authorList>
    </citation>
    <scope>NUCLEOTIDE SEQUENCE [LARGE SCALE GENOMIC DNA]</scope>
</reference>
<feature type="transmembrane region" description="Helical" evidence="1">
    <location>
        <begin position="417"/>
        <end position="439"/>
    </location>
</feature>
<name>A0A383V8L5_TETOB</name>
<gene>
    <name evidence="3" type="ORF">BQ4739_LOCUS2025</name>
</gene>
<organism evidence="3 4">
    <name type="scientific">Tetradesmus obliquus</name>
    <name type="common">Green alga</name>
    <name type="synonym">Acutodesmus obliquus</name>
    <dbReference type="NCBI Taxonomy" id="3088"/>
    <lineage>
        <taxon>Eukaryota</taxon>
        <taxon>Viridiplantae</taxon>
        <taxon>Chlorophyta</taxon>
        <taxon>core chlorophytes</taxon>
        <taxon>Chlorophyceae</taxon>
        <taxon>CS clade</taxon>
        <taxon>Sphaeropleales</taxon>
        <taxon>Scenedesmaceae</taxon>
        <taxon>Tetradesmus</taxon>
    </lineage>
</organism>
<feature type="domain" description="Right handed beta helix" evidence="2">
    <location>
        <begin position="8"/>
        <end position="150"/>
    </location>
</feature>
<evidence type="ECO:0000256" key="1">
    <source>
        <dbReference type="SAM" id="Phobius"/>
    </source>
</evidence>
<dbReference type="SUPFAM" id="SSF51126">
    <property type="entry name" value="Pectin lyase-like"/>
    <property type="match status" value="1"/>
</dbReference>
<feature type="transmembrane region" description="Helical" evidence="1">
    <location>
        <begin position="321"/>
        <end position="342"/>
    </location>
</feature>
<keyword evidence="1" id="KW-0812">Transmembrane</keyword>
<feature type="transmembrane region" description="Helical" evidence="1">
    <location>
        <begin position="363"/>
        <end position="382"/>
    </location>
</feature>
<keyword evidence="4" id="KW-1185">Reference proteome</keyword>
<dbReference type="Proteomes" id="UP000256970">
    <property type="component" value="Unassembled WGS sequence"/>
</dbReference>
<dbReference type="InterPro" id="IPR039448">
    <property type="entry name" value="Beta_helix"/>
</dbReference>
<evidence type="ECO:0000259" key="2">
    <source>
        <dbReference type="Pfam" id="PF13229"/>
    </source>
</evidence>
<proteinExistence type="predicted"/>
<evidence type="ECO:0000313" key="4">
    <source>
        <dbReference type="Proteomes" id="UP000256970"/>
    </source>
</evidence>
<dbReference type="Pfam" id="PF13229">
    <property type="entry name" value="Beta_helix"/>
    <property type="match status" value="1"/>
</dbReference>